<evidence type="ECO:0000313" key="2">
    <source>
        <dbReference type="EMBL" id="OIJ13835.1"/>
    </source>
</evidence>
<keyword evidence="1" id="KW-0812">Transmembrane</keyword>
<gene>
    <name evidence="2" type="ORF">BKP35_08650</name>
</gene>
<dbReference type="AlphaFoldDB" id="A0A1S2LR20"/>
<keyword evidence="1" id="KW-0472">Membrane</keyword>
<organism evidence="2 3">
    <name type="scientific">Anaerobacillus arseniciselenatis</name>
    <dbReference type="NCBI Taxonomy" id="85682"/>
    <lineage>
        <taxon>Bacteria</taxon>
        <taxon>Bacillati</taxon>
        <taxon>Bacillota</taxon>
        <taxon>Bacilli</taxon>
        <taxon>Bacillales</taxon>
        <taxon>Bacillaceae</taxon>
        <taxon>Anaerobacillus</taxon>
    </lineage>
</organism>
<dbReference type="RefSeq" id="WP_071312945.1">
    <property type="nucleotide sequence ID" value="NZ_MLQQ01000013.1"/>
</dbReference>
<evidence type="ECO:0000313" key="3">
    <source>
        <dbReference type="Proteomes" id="UP000180098"/>
    </source>
</evidence>
<comment type="caution">
    <text evidence="2">The sequence shown here is derived from an EMBL/GenBank/DDBJ whole genome shotgun (WGS) entry which is preliminary data.</text>
</comment>
<feature type="transmembrane region" description="Helical" evidence="1">
    <location>
        <begin position="6"/>
        <end position="26"/>
    </location>
</feature>
<evidence type="ECO:0000256" key="1">
    <source>
        <dbReference type="SAM" id="Phobius"/>
    </source>
</evidence>
<name>A0A1S2LR20_9BACI</name>
<protein>
    <submittedName>
        <fullName evidence="2">Uncharacterized protein</fullName>
    </submittedName>
</protein>
<keyword evidence="3" id="KW-1185">Reference proteome</keyword>
<dbReference type="OrthoDB" id="9991946at2"/>
<proteinExistence type="predicted"/>
<sequence length="171" mass="20016">MVSKKFFINIVIYLLILCNIPLYYLYTQKNTESEIRLVALYNLYEGGLYADVHLTNVLNLSDKKHLLYAYADLYSALKAHRHFIIMLGIDTEEDVIGFYSNMIKTWIEQDILPSDEVLQSAITDINMIRDTLWRWEETPGKHKAANIFGWDKNAYEENIKQLKGNLLLFSE</sequence>
<reference evidence="2 3" key="1">
    <citation type="submission" date="2016-10" db="EMBL/GenBank/DDBJ databases">
        <title>Draft genome sequences of four alkaliphilic bacteria belonging to the Anaerobacillus genus.</title>
        <authorList>
            <person name="Bassil N.M."/>
            <person name="Lloyd J.R."/>
        </authorList>
    </citation>
    <scope>NUCLEOTIDE SEQUENCE [LARGE SCALE GENOMIC DNA]</scope>
    <source>
        <strain evidence="2 3">DSM 15340</strain>
    </source>
</reference>
<keyword evidence="1" id="KW-1133">Transmembrane helix</keyword>
<dbReference type="Proteomes" id="UP000180098">
    <property type="component" value="Unassembled WGS sequence"/>
</dbReference>
<dbReference type="EMBL" id="MLQQ01000013">
    <property type="protein sequence ID" value="OIJ13835.1"/>
    <property type="molecule type" value="Genomic_DNA"/>
</dbReference>
<accession>A0A1S2LR20</accession>